<gene>
    <name evidence="1" type="ORF">BD311DRAFT_863833</name>
</gene>
<dbReference type="EMBL" id="ML143403">
    <property type="protein sequence ID" value="TBU30879.1"/>
    <property type="molecule type" value="Genomic_DNA"/>
</dbReference>
<sequence>MALQVIHDHIPVATFRYDHLLRDRLQGRPTHLQVAVFPDNTANGEGFKFSITVATPRNAVRVGSTVNLLGKSHHDQPDIWLNHLLSDEVADSSTVREAWLVNVAAPFTALVAPFNPSATTALRRLPALETVVLVTIDHPNNGPGNAYRSDVSVLPDTEYVDFSTVHLKTLRLLAPGAFRNLDHLIGQLSPRFEIEDAETVAGELETYFQTAYADRFHVILQASVSSDLSKE</sequence>
<proteinExistence type="predicted"/>
<evidence type="ECO:0000313" key="1">
    <source>
        <dbReference type="EMBL" id="TBU30879.1"/>
    </source>
</evidence>
<name>A0A4Q9MSU7_9APHY</name>
<dbReference type="AlphaFoldDB" id="A0A4Q9MSU7"/>
<organism evidence="1">
    <name type="scientific">Dichomitus squalens</name>
    <dbReference type="NCBI Taxonomy" id="114155"/>
    <lineage>
        <taxon>Eukaryota</taxon>
        <taxon>Fungi</taxon>
        <taxon>Dikarya</taxon>
        <taxon>Basidiomycota</taxon>
        <taxon>Agaricomycotina</taxon>
        <taxon>Agaricomycetes</taxon>
        <taxon>Polyporales</taxon>
        <taxon>Polyporaceae</taxon>
        <taxon>Dichomitus</taxon>
    </lineage>
</organism>
<reference evidence="1" key="1">
    <citation type="submission" date="2019-01" db="EMBL/GenBank/DDBJ databases">
        <title>Draft genome sequences of three monokaryotic isolates of the white-rot basidiomycete fungus Dichomitus squalens.</title>
        <authorList>
            <consortium name="DOE Joint Genome Institute"/>
            <person name="Lopez S.C."/>
            <person name="Andreopoulos B."/>
            <person name="Pangilinan J."/>
            <person name="Lipzen A."/>
            <person name="Riley R."/>
            <person name="Ahrendt S."/>
            <person name="Ng V."/>
            <person name="Barry K."/>
            <person name="Daum C."/>
            <person name="Grigoriev I.V."/>
            <person name="Hilden K.S."/>
            <person name="Makela M.R."/>
            <person name="de Vries R.P."/>
        </authorList>
    </citation>
    <scope>NUCLEOTIDE SEQUENCE [LARGE SCALE GENOMIC DNA]</scope>
    <source>
        <strain evidence="1">OM18370.1</strain>
    </source>
</reference>
<accession>A0A4Q9MSU7</accession>
<protein>
    <submittedName>
        <fullName evidence="1">Uncharacterized protein</fullName>
    </submittedName>
</protein>
<dbReference type="Proteomes" id="UP000292957">
    <property type="component" value="Unassembled WGS sequence"/>
</dbReference>